<dbReference type="PROSITE" id="PS50089">
    <property type="entry name" value="ZF_RING_2"/>
    <property type="match status" value="1"/>
</dbReference>
<dbReference type="PRINTS" id="PR01407">
    <property type="entry name" value="BUTYPHLNCDUF"/>
</dbReference>
<organism evidence="11 12">
    <name type="scientific">Anguilla anguilla</name>
    <name type="common">European freshwater eel</name>
    <name type="synonym">Muraena anguilla</name>
    <dbReference type="NCBI Taxonomy" id="7936"/>
    <lineage>
        <taxon>Eukaryota</taxon>
        <taxon>Metazoa</taxon>
        <taxon>Chordata</taxon>
        <taxon>Craniata</taxon>
        <taxon>Vertebrata</taxon>
        <taxon>Euteleostomi</taxon>
        <taxon>Actinopterygii</taxon>
        <taxon>Neopterygii</taxon>
        <taxon>Teleostei</taxon>
        <taxon>Anguilliformes</taxon>
        <taxon>Anguillidae</taxon>
        <taxon>Anguilla</taxon>
    </lineage>
</organism>
<dbReference type="Gene3D" id="3.30.40.10">
    <property type="entry name" value="Zinc/RING finger domain, C3HC4 (zinc finger)"/>
    <property type="match status" value="1"/>
</dbReference>
<dbReference type="InterPro" id="IPR043136">
    <property type="entry name" value="B30.2/SPRY_sf"/>
</dbReference>
<evidence type="ECO:0000259" key="9">
    <source>
        <dbReference type="PROSITE" id="PS50089"/>
    </source>
</evidence>
<dbReference type="Pfam" id="PF00622">
    <property type="entry name" value="SPRY"/>
    <property type="match status" value="1"/>
</dbReference>
<feature type="region of interest" description="Disordered" evidence="8">
    <location>
        <begin position="245"/>
        <end position="275"/>
    </location>
</feature>
<keyword evidence="3 6" id="KW-0863">Zinc-finger</keyword>
<dbReference type="InterPro" id="IPR051051">
    <property type="entry name" value="E3_ubiq-ligase_TRIM/RNF"/>
</dbReference>
<keyword evidence="7" id="KW-0175">Coiled coil</keyword>
<dbReference type="GO" id="GO:0005737">
    <property type="term" value="C:cytoplasm"/>
    <property type="evidence" value="ECO:0007669"/>
    <property type="project" value="UniProtKB-ARBA"/>
</dbReference>
<evidence type="ECO:0000256" key="7">
    <source>
        <dbReference type="SAM" id="Coils"/>
    </source>
</evidence>
<reference evidence="11" key="1">
    <citation type="submission" date="2021-01" db="EMBL/GenBank/DDBJ databases">
        <title>A chromosome-scale assembly of European eel, Anguilla anguilla.</title>
        <authorList>
            <person name="Henkel C."/>
            <person name="Jong-Raadsen S.A."/>
            <person name="Dufour S."/>
            <person name="Weltzien F.-A."/>
            <person name="Palstra A.P."/>
            <person name="Pelster B."/>
            <person name="Spaink H.P."/>
            <person name="Van Den Thillart G.E."/>
            <person name="Jansen H."/>
            <person name="Zahm M."/>
            <person name="Klopp C."/>
            <person name="Cedric C."/>
            <person name="Louis A."/>
            <person name="Berthelot C."/>
            <person name="Parey E."/>
            <person name="Roest Crollius H."/>
            <person name="Montfort J."/>
            <person name="Robinson-Rechavi M."/>
            <person name="Bucao C."/>
            <person name="Bouchez O."/>
            <person name="Gislard M."/>
            <person name="Lluch J."/>
            <person name="Milhes M."/>
            <person name="Lampietro C."/>
            <person name="Lopez Roques C."/>
            <person name="Donnadieu C."/>
            <person name="Braasch I."/>
            <person name="Desvignes T."/>
            <person name="Postlethwait J."/>
            <person name="Bobe J."/>
            <person name="Guiguen Y."/>
            <person name="Dirks R."/>
        </authorList>
    </citation>
    <scope>NUCLEOTIDE SEQUENCE</scope>
    <source>
        <strain evidence="11">Tag_6206</strain>
        <tissue evidence="11">Liver</tissue>
    </source>
</reference>
<dbReference type="Proteomes" id="UP001044222">
    <property type="component" value="Unassembled WGS sequence"/>
</dbReference>
<dbReference type="AlphaFoldDB" id="A0A9D3MRT8"/>
<dbReference type="InterPro" id="IPR003879">
    <property type="entry name" value="Butyrophylin_SPRY"/>
</dbReference>
<dbReference type="InterPro" id="IPR027370">
    <property type="entry name" value="Znf-RING_euk"/>
</dbReference>
<evidence type="ECO:0000256" key="3">
    <source>
        <dbReference type="ARBA" id="ARBA00022771"/>
    </source>
</evidence>
<dbReference type="GO" id="GO:0045087">
    <property type="term" value="P:innate immune response"/>
    <property type="evidence" value="ECO:0007669"/>
    <property type="project" value="UniProtKB-KW"/>
</dbReference>
<feature type="region of interest" description="Disordered" evidence="8">
    <location>
        <begin position="142"/>
        <end position="164"/>
    </location>
</feature>
<dbReference type="PANTHER" id="PTHR25465">
    <property type="entry name" value="B-BOX DOMAIN CONTAINING"/>
    <property type="match status" value="1"/>
</dbReference>
<evidence type="ECO:0008006" key="13">
    <source>
        <dbReference type="Google" id="ProtNLM"/>
    </source>
</evidence>
<sequence length="454" mass="50768">MESLPKDIFVKIAKSLKCWICFEVFNDPATSSCGKHTYCLECLKKHCEGKVRSCPECRKEFHKGYKPQKNIALCNIVSICSRPYLDDILSNEDLPSSAKKPEVADESEHNLQTLKRKLTHLTSEIKSLDDILSKKCKTKEQSKDIASASNERENLTDGKNAPQYVPWELPEERLENMTNSIRLGLECLTNALCLLEPLDVPSQDVALGQNLGESLQENPLPAELSTVAWQQQDAEQTPEQPVTLLQLEGGPSDSHGEEQGVSMELETEAEEAGPSAGLNDCLERLSFSPQLAHKYLIFSDDNRRVQVRRRSLGRPPSHTDRFDVSQAMADQEFSSGVHYWEVDTSQSSGWAIGVAYSELGRGDKLGRTPSSWCLEWSSSKLCYWHGNHSEHIKHECPSKVRVMLDMDSGSLAFHSTTDNLILLHSVEVQFTAPVRPAFWLYGLKPGNSLALVVP</sequence>
<dbReference type="InterPro" id="IPR001841">
    <property type="entry name" value="Znf_RING"/>
</dbReference>
<feature type="coiled-coil region" evidence="7">
    <location>
        <begin position="104"/>
        <end position="131"/>
    </location>
</feature>
<dbReference type="SUPFAM" id="SSF57850">
    <property type="entry name" value="RING/U-box"/>
    <property type="match status" value="1"/>
</dbReference>
<evidence type="ECO:0000256" key="4">
    <source>
        <dbReference type="ARBA" id="ARBA00022833"/>
    </source>
</evidence>
<protein>
    <recommendedName>
        <fullName evidence="13">RING-type domain-containing protein</fullName>
    </recommendedName>
</protein>
<keyword evidence="1" id="KW-0399">Innate immunity</keyword>
<proteinExistence type="predicted"/>
<comment type="caution">
    <text evidence="11">The sequence shown here is derived from an EMBL/GenBank/DDBJ whole genome shotgun (WGS) entry which is preliminary data.</text>
</comment>
<dbReference type="SMART" id="SM00589">
    <property type="entry name" value="PRY"/>
    <property type="match status" value="1"/>
</dbReference>
<dbReference type="EMBL" id="JAFIRN010000002">
    <property type="protein sequence ID" value="KAG5853794.1"/>
    <property type="molecule type" value="Genomic_DNA"/>
</dbReference>
<keyword evidence="5" id="KW-0391">Immunity</keyword>
<dbReference type="PROSITE" id="PS50188">
    <property type="entry name" value="B302_SPRY"/>
    <property type="match status" value="1"/>
</dbReference>
<evidence type="ECO:0000256" key="8">
    <source>
        <dbReference type="SAM" id="MobiDB-lite"/>
    </source>
</evidence>
<keyword evidence="4" id="KW-0862">Zinc</keyword>
<dbReference type="Pfam" id="PF13445">
    <property type="entry name" value="zf-RING_UBOX"/>
    <property type="match status" value="1"/>
</dbReference>
<evidence type="ECO:0000256" key="5">
    <source>
        <dbReference type="ARBA" id="ARBA00022859"/>
    </source>
</evidence>
<dbReference type="InterPro" id="IPR013320">
    <property type="entry name" value="ConA-like_dom_sf"/>
</dbReference>
<dbReference type="InterPro" id="IPR013083">
    <property type="entry name" value="Znf_RING/FYVE/PHD"/>
</dbReference>
<dbReference type="InterPro" id="IPR001870">
    <property type="entry name" value="B30.2/SPRY"/>
</dbReference>
<keyword evidence="2" id="KW-0479">Metal-binding</keyword>
<dbReference type="InterPro" id="IPR006574">
    <property type="entry name" value="PRY"/>
</dbReference>
<keyword evidence="12" id="KW-1185">Reference proteome</keyword>
<dbReference type="InterPro" id="IPR003877">
    <property type="entry name" value="SPRY_dom"/>
</dbReference>
<dbReference type="PANTHER" id="PTHR25465:SF41">
    <property type="entry name" value="E3 UBIQUITIN-PROTEIN LIGASE RNF135"/>
    <property type="match status" value="1"/>
</dbReference>
<dbReference type="SUPFAM" id="SSF49899">
    <property type="entry name" value="Concanavalin A-like lectins/glucanases"/>
    <property type="match status" value="1"/>
</dbReference>
<feature type="domain" description="B30.2/SPRY" evidence="10">
    <location>
        <begin position="265"/>
        <end position="454"/>
    </location>
</feature>
<evidence type="ECO:0000256" key="6">
    <source>
        <dbReference type="PROSITE-ProRule" id="PRU00175"/>
    </source>
</evidence>
<evidence type="ECO:0000313" key="11">
    <source>
        <dbReference type="EMBL" id="KAG5853794.1"/>
    </source>
</evidence>
<dbReference type="SMART" id="SM00449">
    <property type="entry name" value="SPRY"/>
    <property type="match status" value="1"/>
</dbReference>
<name>A0A9D3MRT8_ANGAN</name>
<evidence type="ECO:0000256" key="2">
    <source>
        <dbReference type="ARBA" id="ARBA00022723"/>
    </source>
</evidence>
<evidence type="ECO:0000313" key="12">
    <source>
        <dbReference type="Proteomes" id="UP001044222"/>
    </source>
</evidence>
<gene>
    <name evidence="11" type="ORF">ANANG_G00030210</name>
</gene>
<dbReference type="Gene3D" id="2.60.120.920">
    <property type="match status" value="1"/>
</dbReference>
<evidence type="ECO:0000256" key="1">
    <source>
        <dbReference type="ARBA" id="ARBA00022588"/>
    </source>
</evidence>
<accession>A0A9D3MRT8</accession>
<feature type="domain" description="RING-type" evidence="9">
    <location>
        <begin position="18"/>
        <end position="58"/>
    </location>
</feature>
<evidence type="ECO:0000259" key="10">
    <source>
        <dbReference type="PROSITE" id="PS50188"/>
    </source>
</evidence>
<dbReference type="GO" id="GO:0008270">
    <property type="term" value="F:zinc ion binding"/>
    <property type="evidence" value="ECO:0007669"/>
    <property type="project" value="UniProtKB-KW"/>
</dbReference>